<keyword evidence="3" id="KW-0813">Transport</keyword>
<evidence type="ECO:0000256" key="1">
    <source>
        <dbReference type="ARBA" id="ARBA00004298"/>
    </source>
</evidence>
<comment type="similarity">
    <text evidence="2">Belongs to the complex I NDUFC2 subunit family.</text>
</comment>
<feature type="transmembrane region" description="Helical" evidence="11">
    <location>
        <begin position="26"/>
        <end position="47"/>
    </location>
</feature>
<keyword evidence="13" id="KW-1185">Reference proteome</keyword>
<dbReference type="EMBL" id="OU963900">
    <property type="protein sequence ID" value="CAH2991297.1"/>
    <property type="molecule type" value="Genomic_DNA"/>
</dbReference>
<name>A0ABN8LBG9_CHISP</name>
<sequence>MSSDMSAIELLKLGDAGRTKPFLNVYWPHIIGTFFGVATGVAINFGTRRPLLSGIQKHVLGIAGWVGALSYVQKKRDDYFAEKNAVFLHYVELHPEDFPVPGKYSLHICISISTKIIF</sequence>
<evidence type="ECO:0000256" key="3">
    <source>
        <dbReference type="ARBA" id="ARBA00022448"/>
    </source>
</evidence>
<dbReference type="PANTHER" id="PTHR13099">
    <property type="entry name" value="NADH-UBIQUINONE OXIDOREDUCTASE SUBUNIT B14.5B"/>
    <property type="match status" value="1"/>
</dbReference>
<accession>A0ABN8LBG9</accession>
<reference evidence="12" key="1">
    <citation type="submission" date="2021-12" db="EMBL/GenBank/DDBJ databases">
        <authorList>
            <person name="King R."/>
        </authorList>
    </citation>
    <scope>NUCLEOTIDE SEQUENCE</scope>
</reference>
<keyword evidence="4" id="KW-0679">Respiratory chain</keyword>
<proteinExistence type="inferred from homology"/>
<dbReference type="PANTHER" id="PTHR13099:SF0">
    <property type="entry name" value="NADH DEHYDROGENASE [UBIQUINONE] 1 SUBUNIT C2-RELATED"/>
    <property type="match status" value="1"/>
</dbReference>
<evidence type="ECO:0000256" key="4">
    <source>
        <dbReference type="ARBA" id="ARBA00022660"/>
    </source>
</evidence>
<evidence type="ECO:0000256" key="5">
    <source>
        <dbReference type="ARBA" id="ARBA00022692"/>
    </source>
</evidence>
<evidence type="ECO:0000256" key="10">
    <source>
        <dbReference type="ARBA" id="ARBA00023136"/>
    </source>
</evidence>
<keyword evidence="8 11" id="KW-1133">Transmembrane helix</keyword>
<evidence type="ECO:0000256" key="7">
    <source>
        <dbReference type="ARBA" id="ARBA00022982"/>
    </source>
</evidence>
<comment type="subcellular location">
    <subcellularLocation>
        <location evidence="1">Mitochondrion inner membrane</location>
        <topology evidence="1">Single-pass membrane protein</topology>
        <orientation evidence="1">Matrix side</orientation>
    </subcellularLocation>
</comment>
<evidence type="ECO:0000256" key="2">
    <source>
        <dbReference type="ARBA" id="ARBA00008674"/>
    </source>
</evidence>
<keyword evidence="6" id="KW-0999">Mitochondrion inner membrane</keyword>
<keyword evidence="7" id="KW-0249">Electron transport</keyword>
<keyword evidence="10 11" id="KW-0472">Membrane</keyword>
<evidence type="ECO:0008006" key="14">
    <source>
        <dbReference type="Google" id="ProtNLM"/>
    </source>
</evidence>
<evidence type="ECO:0000256" key="8">
    <source>
        <dbReference type="ARBA" id="ARBA00022989"/>
    </source>
</evidence>
<protein>
    <recommendedName>
        <fullName evidence="14">NADH dehydrogenase [ubiquinone] 1 subunit C2</fullName>
    </recommendedName>
</protein>
<dbReference type="Proteomes" id="UP001153292">
    <property type="component" value="Chromosome 7"/>
</dbReference>
<gene>
    <name evidence="12" type="ORF">CHILSU_LOCUS10401</name>
</gene>
<evidence type="ECO:0000256" key="9">
    <source>
        <dbReference type="ARBA" id="ARBA00023128"/>
    </source>
</evidence>
<dbReference type="Pfam" id="PF06374">
    <property type="entry name" value="NDUF_C2"/>
    <property type="match status" value="1"/>
</dbReference>
<evidence type="ECO:0000313" key="13">
    <source>
        <dbReference type="Proteomes" id="UP001153292"/>
    </source>
</evidence>
<evidence type="ECO:0000256" key="11">
    <source>
        <dbReference type="SAM" id="Phobius"/>
    </source>
</evidence>
<evidence type="ECO:0000256" key="6">
    <source>
        <dbReference type="ARBA" id="ARBA00022792"/>
    </source>
</evidence>
<keyword evidence="9" id="KW-0496">Mitochondrion</keyword>
<keyword evidence="5 11" id="KW-0812">Transmembrane</keyword>
<dbReference type="InterPro" id="IPR009423">
    <property type="entry name" value="NDUC2"/>
</dbReference>
<organism evidence="12 13">
    <name type="scientific">Chilo suppressalis</name>
    <name type="common">Asiatic rice borer moth</name>
    <dbReference type="NCBI Taxonomy" id="168631"/>
    <lineage>
        <taxon>Eukaryota</taxon>
        <taxon>Metazoa</taxon>
        <taxon>Ecdysozoa</taxon>
        <taxon>Arthropoda</taxon>
        <taxon>Hexapoda</taxon>
        <taxon>Insecta</taxon>
        <taxon>Pterygota</taxon>
        <taxon>Neoptera</taxon>
        <taxon>Endopterygota</taxon>
        <taxon>Lepidoptera</taxon>
        <taxon>Glossata</taxon>
        <taxon>Ditrysia</taxon>
        <taxon>Pyraloidea</taxon>
        <taxon>Crambidae</taxon>
        <taxon>Crambinae</taxon>
        <taxon>Chilo</taxon>
    </lineage>
</organism>
<evidence type="ECO:0000313" key="12">
    <source>
        <dbReference type="EMBL" id="CAH2991297.1"/>
    </source>
</evidence>